<sequence length="396" mass="43457">MSQQQNSFPMGSLVGDPLPGAPELAARGQAAVGVRTIELAFPGRLQIPAGKRDGRFVPGERKLKAEVWYPAVLTGNEEPAAYTDHAGRKDLGNLTPFILNGRAFRDARPDPEAGARPVVVISHGYPGSRFLLCNLAENLSSKGYVVFSIGHADNTYEDFAETRSMESALVHRSADQRLVISEFPRLNREGFLKGLLQPDNVGLIGFSMGGYGALRTIGARIGRTVKENFGEIADVVDEEGEWHGLKAVRAAALFAPATFFTDPDRTDDIDIPTIWFCGTADHVVQYEKVHDYWRGAAKSARVFVSYEGCGHNVANNPAPPEAYSMPWELFKRWSDPVWDTRRLNDANIHFVTAFFDLVLRGEDGRRAYLAPAEADTPIPGFTEGTTAGIRLESMGF</sequence>
<dbReference type="AlphaFoldDB" id="W0FT67"/>
<dbReference type="Pfam" id="PF03403">
    <property type="entry name" value="PAF-AH_p_II"/>
    <property type="match status" value="1"/>
</dbReference>
<protein>
    <submittedName>
        <fullName evidence="5">Dienelactone hydrolase-like protein</fullName>
    </submittedName>
</protein>
<dbReference type="GO" id="GO:0016042">
    <property type="term" value="P:lipid catabolic process"/>
    <property type="evidence" value="ECO:0007669"/>
    <property type="project" value="UniProtKB-KW"/>
</dbReference>
<evidence type="ECO:0000256" key="1">
    <source>
        <dbReference type="ARBA" id="ARBA00022801"/>
    </source>
</evidence>
<evidence type="ECO:0000313" key="5">
    <source>
        <dbReference type="EMBL" id="AHF26320.1"/>
    </source>
</evidence>
<dbReference type="PANTHER" id="PTHR10272:SF0">
    <property type="entry name" value="PLATELET-ACTIVATING FACTOR ACETYLHYDROLASE"/>
    <property type="match status" value="1"/>
</dbReference>
<proteinExistence type="predicted"/>
<evidence type="ECO:0000256" key="2">
    <source>
        <dbReference type="ARBA" id="ARBA00022963"/>
    </source>
</evidence>
<reference evidence="5" key="1">
    <citation type="journal article" date="2013" name="PLoS ONE">
        <title>Metagenomic insights into the carbohydrate-active enzymes carried by the microorganisms adhering to solid digesta in the rumen of cows.</title>
        <authorList>
            <person name="Wang L."/>
            <person name="Hatem A."/>
            <person name="Catalyurek U.V."/>
            <person name="Morrison M."/>
            <person name="Yu Z."/>
        </authorList>
    </citation>
    <scope>NUCLEOTIDE SEQUENCE</scope>
</reference>
<evidence type="ECO:0000256" key="4">
    <source>
        <dbReference type="SAM" id="MobiDB-lite"/>
    </source>
</evidence>
<dbReference type="EMBL" id="KC246875">
    <property type="protein sequence ID" value="AHF26320.1"/>
    <property type="molecule type" value="Genomic_DNA"/>
</dbReference>
<organism evidence="5">
    <name type="scientific">uncultured bacterium Contig1588_n_1603_cl</name>
    <dbReference type="NCBI Taxonomy" id="1393463"/>
    <lineage>
        <taxon>Bacteria</taxon>
        <taxon>environmental samples</taxon>
    </lineage>
</organism>
<feature type="region of interest" description="Disordered" evidence="4">
    <location>
        <begin position="1"/>
        <end position="21"/>
    </location>
</feature>
<name>W0FT67_9BACT</name>
<dbReference type="InterPro" id="IPR029058">
    <property type="entry name" value="AB_hydrolase_fold"/>
</dbReference>
<dbReference type="SUPFAM" id="SSF53474">
    <property type="entry name" value="alpha/beta-Hydrolases"/>
    <property type="match status" value="1"/>
</dbReference>
<dbReference type="PANTHER" id="PTHR10272">
    <property type="entry name" value="PLATELET-ACTIVATING FACTOR ACETYLHYDROLASE"/>
    <property type="match status" value="1"/>
</dbReference>
<keyword evidence="1 5" id="KW-0378">Hydrolase</keyword>
<keyword evidence="2" id="KW-0442">Lipid degradation</keyword>
<keyword evidence="3" id="KW-0443">Lipid metabolism</keyword>
<evidence type="ECO:0000256" key="3">
    <source>
        <dbReference type="ARBA" id="ARBA00023098"/>
    </source>
</evidence>
<accession>W0FT67</accession>
<dbReference type="GO" id="GO:0003847">
    <property type="term" value="F:1-alkyl-2-acetylglycerophosphocholine esterase activity"/>
    <property type="evidence" value="ECO:0007669"/>
    <property type="project" value="TreeGrafter"/>
</dbReference>
<dbReference type="Gene3D" id="3.40.50.1820">
    <property type="entry name" value="alpha/beta hydrolase"/>
    <property type="match status" value="1"/>
</dbReference>